<evidence type="ECO:0000313" key="3">
    <source>
        <dbReference type="Proteomes" id="UP000249299"/>
    </source>
</evidence>
<feature type="compositionally biased region" description="Basic and acidic residues" evidence="1">
    <location>
        <begin position="1"/>
        <end position="10"/>
    </location>
</feature>
<feature type="region of interest" description="Disordered" evidence="1">
    <location>
        <begin position="42"/>
        <end position="81"/>
    </location>
</feature>
<dbReference type="AlphaFoldDB" id="A0A327JCM7"/>
<dbReference type="EMBL" id="NPEV01000111">
    <property type="protein sequence ID" value="RAI22922.1"/>
    <property type="molecule type" value="Genomic_DNA"/>
</dbReference>
<organism evidence="2 3">
    <name type="scientific">Rhodobium orientis</name>
    <dbReference type="NCBI Taxonomy" id="34017"/>
    <lineage>
        <taxon>Bacteria</taxon>
        <taxon>Pseudomonadati</taxon>
        <taxon>Pseudomonadota</taxon>
        <taxon>Alphaproteobacteria</taxon>
        <taxon>Hyphomicrobiales</taxon>
        <taxon>Rhodobiaceae</taxon>
        <taxon>Rhodobium</taxon>
    </lineage>
</organism>
<name>A0A327JCM7_9HYPH</name>
<evidence type="ECO:0000313" key="2">
    <source>
        <dbReference type="EMBL" id="RAI22922.1"/>
    </source>
</evidence>
<reference evidence="2 3" key="1">
    <citation type="submission" date="2017-07" db="EMBL/GenBank/DDBJ databases">
        <title>Draft Genome Sequences of Select Purple Nonsulfur Bacteria.</title>
        <authorList>
            <person name="Lasarre B."/>
            <person name="Mckinlay J.B."/>
        </authorList>
    </citation>
    <scope>NUCLEOTIDE SEQUENCE [LARGE SCALE GENOMIC DNA]</scope>
    <source>
        <strain evidence="2 3">DSM 11290</strain>
    </source>
</reference>
<protein>
    <submittedName>
        <fullName evidence="2">Uncharacterized protein</fullName>
    </submittedName>
</protein>
<keyword evidence="3" id="KW-1185">Reference proteome</keyword>
<comment type="caution">
    <text evidence="2">The sequence shown here is derived from an EMBL/GenBank/DDBJ whole genome shotgun (WGS) entry which is preliminary data.</text>
</comment>
<proteinExistence type="predicted"/>
<accession>A0A327JCM7</accession>
<gene>
    <name evidence="2" type="ORF">CH339_23435</name>
</gene>
<dbReference type="Proteomes" id="UP000249299">
    <property type="component" value="Unassembled WGS sequence"/>
</dbReference>
<evidence type="ECO:0000256" key="1">
    <source>
        <dbReference type="SAM" id="MobiDB-lite"/>
    </source>
</evidence>
<sequence>MRRHCGRDEGADAVGVAGPIGNDDGARGDVIGQLRRHGSIAGMPSGLFKAQQTPFGIDEGTDPGGRAATGLSHARIGSPPF</sequence>
<feature type="region of interest" description="Disordered" evidence="1">
    <location>
        <begin position="1"/>
        <end position="30"/>
    </location>
</feature>